<dbReference type="AlphaFoldDB" id="A0AAE0KZ83"/>
<accession>A0AAE0KZ83</accession>
<comment type="caution">
    <text evidence="1">The sequence shown here is derived from an EMBL/GenBank/DDBJ whole genome shotgun (WGS) entry which is preliminary data.</text>
</comment>
<dbReference type="Proteomes" id="UP001190700">
    <property type="component" value="Unassembled WGS sequence"/>
</dbReference>
<dbReference type="EMBL" id="LGRX02013361">
    <property type="protein sequence ID" value="KAK3266206.1"/>
    <property type="molecule type" value="Genomic_DNA"/>
</dbReference>
<protein>
    <submittedName>
        <fullName evidence="1">Uncharacterized protein</fullName>
    </submittedName>
</protein>
<evidence type="ECO:0000313" key="2">
    <source>
        <dbReference type="Proteomes" id="UP001190700"/>
    </source>
</evidence>
<evidence type="ECO:0000313" key="1">
    <source>
        <dbReference type="EMBL" id="KAK3266206.1"/>
    </source>
</evidence>
<reference evidence="1 2" key="1">
    <citation type="journal article" date="2015" name="Genome Biol. Evol.">
        <title>Comparative Genomics of a Bacterivorous Green Alga Reveals Evolutionary Causalities and Consequences of Phago-Mixotrophic Mode of Nutrition.</title>
        <authorList>
            <person name="Burns J.A."/>
            <person name="Paasch A."/>
            <person name="Narechania A."/>
            <person name="Kim E."/>
        </authorList>
    </citation>
    <scope>NUCLEOTIDE SEQUENCE [LARGE SCALE GENOMIC DNA]</scope>
    <source>
        <strain evidence="1 2">PLY_AMNH</strain>
    </source>
</reference>
<name>A0AAE0KZ83_9CHLO</name>
<gene>
    <name evidence="1" type="ORF">CYMTET_25154</name>
</gene>
<proteinExistence type="predicted"/>
<keyword evidence="2" id="KW-1185">Reference proteome</keyword>
<organism evidence="1 2">
    <name type="scientific">Cymbomonas tetramitiformis</name>
    <dbReference type="NCBI Taxonomy" id="36881"/>
    <lineage>
        <taxon>Eukaryota</taxon>
        <taxon>Viridiplantae</taxon>
        <taxon>Chlorophyta</taxon>
        <taxon>Pyramimonadophyceae</taxon>
        <taxon>Pyramimonadales</taxon>
        <taxon>Pyramimonadaceae</taxon>
        <taxon>Cymbomonas</taxon>
    </lineage>
</organism>
<sequence>MFLAVFGDIAKSISFSVQAHRTEANLLKRENFEDHSVERNSAPLQPAQLPDPVSLSTASCHAVCRNQSLLSASHPDVAFAAEILSRKLSKDRRSDGASQRETTILAASVSIIPVYKLRIKITDSAEVSEPDFSDFTEHEALVADLGGSLGFRVVEVLPAAGPPEYSLLADAALKEGAALAQSARHTLPAASAVARRSLGVEPGAALWWGYWRLWSVMWRFSRGMGDRGA</sequence>